<dbReference type="SMART" id="SM00671">
    <property type="entry name" value="SEL1"/>
    <property type="match status" value="4"/>
</dbReference>
<gene>
    <name evidence="1" type="ORF">DAA48_25915</name>
</gene>
<dbReference type="GO" id="GO:0036503">
    <property type="term" value="P:ERAD pathway"/>
    <property type="evidence" value="ECO:0007669"/>
    <property type="project" value="TreeGrafter"/>
</dbReference>
<dbReference type="RefSeq" id="WP_107685249.1">
    <property type="nucleotide sequence ID" value="NZ_PZKL01000060.1"/>
</dbReference>
<dbReference type="Proteomes" id="UP000241986">
    <property type="component" value="Unassembled WGS sequence"/>
</dbReference>
<dbReference type="InterPro" id="IPR006597">
    <property type="entry name" value="Sel1-like"/>
</dbReference>
<dbReference type="EMBL" id="PZKL01000060">
    <property type="protein sequence ID" value="PTH78242.1"/>
    <property type="molecule type" value="Genomic_DNA"/>
</dbReference>
<name>A0A2T4MUI7_AERVE</name>
<comment type="caution">
    <text evidence="1">The sequence shown here is derived from an EMBL/GenBank/DDBJ whole genome shotgun (WGS) entry which is preliminary data.</text>
</comment>
<sequence>MKNNKKPLSISVDDVKFVVDYLKKNKKPNSKVKGLLKRSRGLLKKGDEQAANLFGILYADALLFNRDFKKSIELFLMGEKTGCPKMICNAGRSYMNMSFDDALSQKEQERLFDKALEYVTRAANMNHIPAIKYLARIHTDWLYYMPCKAIQDFKLDLNFENFDEFLLVSNAAISPVSVKEKCLIGKELLEKAAELGDDDSLLKIAELYIFGELEDTKDGKNAREYLFKAAEKGSPSACQMLGQQYASEGSYIVEHDELKAFTWTLKAAEAGDDIAMFDLIQMYRDGIGVEKNSEKSLYWKNKFEALSQ</sequence>
<protein>
    <recommendedName>
        <fullName evidence="3">Sel1 repeat family protein</fullName>
    </recommendedName>
</protein>
<evidence type="ECO:0008006" key="3">
    <source>
        <dbReference type="Google" id="ProtNLM"/>
    </source>
</evidence>
<dbReference type="InterPro" id="IPR050767">
    <property type="entry name" value="Sel1_AlgK"/>
</dbReference>
<dbReference type="PANTHER" id="PTHR11102:SF147">
    <property type="entry name" value="SEL1L ADAPTOR SUBUNIT OF ERAD E3 UBIQUITIN LIGASE"/>
    <property type="match status" value="1"/>
</dbReference>
<dbReference type="PANTHER" id="PTHR11102">
    <property type="entry name" value="SEL-1-LIKE PROTEIN"/>
    <property type="match status" value="1"/>
</dbReference>
<reference evidence="1 2" key="1">
    <citation type="submission" date="2018-03" db="EMBL/GenBank/DDBJ databases">
        <title>Aeromonas veronii whole genome sequencing and analysis.</title>
        <authorList>
            <person name="Xie H."/>
            <person name="Liu T."/>
            <person name="Wang K."/>
        </authorList>
    </citation>
    <scope>NUCLEOTIDE SEQUENCE [LARGE SCALE GENOMIC DNA]</scope>
    <source>
        <strain evidence="1 2">XH.VA.1</strain>
    </source>
</reference>
<dbReference type="Gene3D" id="1.25.40.10">
    <property type="entry name" value="Tetratricopeptide repeat domain"/>
    <property type="match status" value="2"/>
</dbReference>
<dbReference type="AlphaFoldDB" id="A0A2T4MUI7"/>
<dbReference type="SUPFAM" id="SSF81901">
    <property type="entry name" value="HCP-like"/>
    <property type="match status" value="2"/>
</dbReference>
<dbReference type="Pfam" id="PF08238">
    <property type="entry name" value="Sel1"/>
    <property type="match status" value="5"/>
</dbReference>
<dbReference type="InterPro" id="IPR011990">
    <property type="entry name" value="TPR-like_helical_dom_sf"/>
</dbReference>
<evidence type="ECO:0000313" key="1">
    <source>
        <dbReference type="EMBL" id="PTH78242.1"/>
    </source>
</evidence>
<proteinExistence type="predicted"/>
<organism evidence="1 2">
    <name type="scientific">Aeromonas veronii</name>
    <dbReference type="NCBI Taxonomy" id="654"/>
    <lineage>
        <taxon>Bacteria</taxon>
        <taxon>Pseudomonadati</taxon>
        <taxon>Pseudomonadota</taxon>
        <taxon>Gammaproteobacteria</taxon>
        <taxon>Aeromonadales</taxon>
        <taxon>Aeromonadaceae</taxon>
        <taxon>Aeromonas</taxon>
    </lineage>
</organism>
<evidence type="ECO:0000313" key="2">
    <source>
        <dbReference type="Proteomes" id="UP000241986"/>
    </source>
</evidence>
<accession>A0A2T4MUI7</accession>